<dbReference type="STRING" id="1121345.SAMN02745217_02194"/>
<evidence type="ECO:0000313" key="5">
    <source>
        <dbReference type="EMBL" id="SHO49200.1"/>
    </source>
</evidence>
<keyword evidence="3 4" id="KW-0413">Isomerase</keyword>
<comment type="function">
    <text evidence="4">Catalyzes the reversible epimerization of cellobiose to 4-O-beta-D-glucopyranosyl-D-mannose (Glc-Man).</text>
</comment>
<evidence type="ECO:0000256" key="1">
    <source>
        <dbReference type="ARBA" id="ARBA00001470"/>
    </source>
</evidence>
<comment type="similarity">
    <text evidence="4">Belongs to the cellobiose 2-epimerase family.</text>
</comment>
<dbReference type="GO" id="GO:0047736">
    <property type="term" value="F:cellobiose epimerase activity"/>
    <property type="evidence" value="ECO:0007669"/>
    <property type="project" value="UniProtKB-UniRule"/>
</dbReference>
<comment type="similarity">
    <text evidence="2">Belongs to the N-acylglucosamine 2-epimerase family.</text>
</comment>
<evidence type="ECO:0000256" key="3">
    <source>
        <dbReference type="ARBA" id="ARBA00023235"/>
    </source>
</evidence>
<dbReference type="Pfam" id="PF07221">
    <property type="entry name" value="GlcNAc_2-epim"/>
    <property type="match status" value="1"/>
</dbReference>
<dbReference type="InterPro" id="IPR028584">
    <property type="entry name" value="Cellobiose_2_epim"/>
</dbReference>
<protein>
    <recommendedName>
        <fullName evidence="4">Cellobiose 2-epimerase</fullName>
        <shortName evidence="4">CE</shortName>
        <ecNumber evidence="4">5.1.3.11</ecNumber>
    </recommendedName>
</protein>
<keyword evidence="6" id="KW-1185">Reference proteome</keyword>
<comment type="catalytic activity">
    <reaction evidence="1 4">
        <text>D-cellobiose = beta-D-glucosyl-(1-&gt;4)-D-mannopyranose</text>
        <dbReference type="Rhea" id="RHEA:23384"/>
        <dbReference type="ChEBI" id="CHEBI:17057"/>
        <dbReference type="ChEBI" id="CHEBI:47931"/>
        <dbReference type="EC" id="5.1.3.11"/>
    </reaction>
</comment>
<dbReference type="Gene3D" id="1.50.10.10">
    <property type="match status" value="1"/>
</dbReference>
<dbReference type="PANTHER" id="PTHR15108">
    <property type="entry name" value="N-ACYLGLUCOSAMINE-2-EPIMERASE"/>
    <property type="match status" value="1"/>
</dbReference>
<evidence type="ECO:0000256" key="2">
    <source>
        <dbReference type="ARBA" id="ARBA00008558"/>
    </source>
</evidence>
<gene>
    <name evidence="5" type="ORF">SAMN02745217_02194</name>
</gene>
<dbReference type="InterPro" id="IPR010819">
    <property type="entry name" value="AGE/CE"/>
</dbReference>
<dbReference type="RefSeq" id="WP_073588893.1">
    <property type="nucleotide sequence ID" value="NZ_FRFD01000006.1"/>
</dbReference>
<dbReference type="AlphaFoldDB" id="A0A1M7Y9A4"/>
<dbReference type="InterPro" id="IPR008928">
    <property type="entry name" value="6-hairpin_glycosidase_sf"/>
</dbReference>
<dbReference type="Proteomes" id="UP000184612">
    <property type="component" value="Unassembled WGS sequence"/>
</dbReference>
<dbReference type="EC" id="5.1.3.11" evidence="4"/>
<name>A0A1M7Y9A4_9FIRM</name>
<proteinExistence type="inferred from homology"/>
<organism evidence="5 6">
    <name type="scientific">Anaerocolumna xylanovorans DSM 12503</name>
    <dbReference type="NCBI Taxonomy" id="1121345"/>
    <lineage>
        <taxon>Bacteria</taxon>
        <taxon>Bacillati</taxon>
        <taxon>Bacillota</taxon>
        <taxon>Clostridia</taxon>
        <taxon>Lachnospirales</taxon>
        <taxon>Lachnospiraceae</taxon>
        <taxon>Anaerocolumna</taxon>
    </lineage>
</organism>
<dbReference type="GO" id="GO:0005975">
    <property type="term" value="P:carbohydrate metabolic process"/>
    <property type="evidence" value="ECO:0007669"/>
    <property type="project" value="InterPro"/>
</dbReference>
<sequence length="390" mass="45590">MFINEVKENLTKQIIPFWKGLKDETCGGFYGFYDFDLKLHKNAIKGVILNSRILWFFTNAYITIEDKECLEYAHHAYDFLKDHCLDKEYGGVYWSLTYDGKPEDTIKHTYNQAFAIYALSSYYGATGDKEALNIAYGIYNLIETKCRDSIGYLEAFDRAFKPVENEKLSENGLMASKTMNTLLHVFEAYTELYRVDRNEEVGNNLRWIMDQFADVLYNKDRRILEVFFDENMKTLSDLNSYGHDIEASWLIDRGCEVLGDGNYSEKMFTVTENLRQHILEAGYDGVSLNNECFKGEVDTTKVWWVEAEALLGFLNGYQLNKERAEYLKAAKSLWSFMKEYIIDKREGSEWFYDLNKEGQPVSKKEIAGPWKCPYHNGRMCFEVIKRGIDW</sequence>
<reference evidence="5 6" key="1">
    <citation type="submission" date="2016-12" db="EMBL/GenBank/DDBJ databases">
        <authorList>
            <person name="Song W.-J."/>
            <person name="Kurnit D.M."/>
        </authorList>
    </citation>
    <scope>NUCLEOTIDE SEQUENCE [LARGE SCALE GENOMIC DNA]</scope>
    <source>
        <strain evidence="5 6">DSM 12503</strain>
    </source>
</reference>
<dbReference type="SUPFAM" id="SSF48208">
    <property type="entry name" value="Six-hairpin glycosidases"/>
    <property type="match status" value="1"/>
</dbReference>
<dbReference type="InterPro" id="IPR012341">
    <property type="entry name" value="6hp_glycosidase-like_sf"/>
</dbReference>
<dbReference type="HAMAP" id="MF_00929">
    <property type="entry name" value="Cellobiose_2_epim"/>
    <property type="match status" value="1"/>
</dbReference>
<dbReference type="EMBL" id="FRFD01000006">
    <property type="protein sequence ID" value="SHO49200.1"/>
    <property type="molecule type" value="Genomic_DNA"/>
</dbReference>
<evidence type="ECO:0000256" key="4">
    <source>
        <dbReference type="HAMAP-Rule" id="MF_00929"/>
    </source>
</evidence>
<accession>A0A1M7Y9A4</accession>
<dbReference type="OrthoDB" id="5141876at2"/>
<evidence type="ECO:0000313" key="6">
    <source>
        <dbReference type="Proteomes" id="UP000184612"/>
    </source>
</evidence>